<reference evidence="2 3" key="1">
    <citation type="journal article" date="2016" name="Nat. Commun.">
        <title>Thousands of microbial genomes shed light on interconnected biogeochemical processes in an aquifer system.</title>
        <authorList>
            <person name="Anantharaman K."/>
            <person name="Brown C.T."/>
            <person name="Hug L.A."/>
            <person name="Sharon I."/>
            <person name="Castelle C.J."/>
            <person name="Probst A.J."/>
            <person name="Thomas B.C."/>
            <person name="Singh A."/>
            <person name="Wilkins M.J."/>
            <person name="Karaoz U."/>
            <person name="Brodie E.L."/>
            <person name="Williams K.H."/>
            <person name="Hubbard S.S."/>
            <person name="Banfield J.F."/>
        </authorList>
    </citation>
    <scope>NUCLEOTIDE SEQUENCE [LARGE SCALE GENOMIC DNA]</scope>
</reference>
<dbReference type="EMBL" id="MFLK01000028">
    <property type="protein sequence ID" value="OGG65894.1"/>
    <property type="molecule type" value="Genomic_DNA"/>
</dbReference>
<dbReference type="Pfam" id="PF01255">
    <property type="entry name" value="Prenyltransf"/>
    <property type="match status" value="1"/>
</dbReference>
<comment type="caution">
    <text evidence="2">The sequence shown here is derived from an EMBL/GenBank/DDBJ whole genome shotgun (WGS) entry which is preliminary data.</text>
</comment>
<name>A0A1F6DWT5_9BACT</name>
<organism evidence="2 3">
    <name type="scientific">Candidatus Kaiserbacteria bacterium RIFCSPHIGHO2_02_FULL_55_20</name>
    <dbReference type="NCBI Taxonomy" id="1798497"/>
    <lineage>
        <taxon>Bacteria</taxon>
        <taxon>Candidatus Kaiseribacteriota</taxon>
    </lineage>
</organism>
<dbReference type="Gene3D" id="3.40.1180.10">
    <property type="entry name" value="Decaprenyl diphosphate synthase-like"/>
    <property type="match status" value="1"/>
</dbReference>
<dbReference type="NCBIfam" id="TIGR00055">
    <property type="entry name" value="uppS"/>
    <property type="match status" value="1"/>
</dbReference>
<dbReference type="InterPro" id="IPR001441">
    <property type="entry name" value="UPP_synth-like"/>
</dbReference>
<evidence type="ECO:0000313" key="2">
    <source>
        <dbReference type="EMBL" id="OGG65894.1"/>
    </source>
</evidence>
<dbReference type="InterPro" id="IPR036424">
    <property type="entry name" value="UPP_synth-like_sf"/>
</dbReference>
<dbReference type="SUPFAM" id="SSF64005">
    <property type="entry name" value="Undecaprenyl diphosphate synthase"/>
    <property type="match status" value="1"/>
</dbReference>
<dbReference type="Proteomes" id="UP000177652">
    <property type="component" value="Unassembled WGS sequence"/>
</dbReference>
<protein>
    <submittedName>
        <fullName evidence="2">Di-trans,poly-cis-decaprenylcistransferase</fullName>
    </submittedName>
</protein>
<evidence type="ECO:0000256" key="1">
    <source>
        <dbReference type="ARBA" id="ARBA00022679"/>
    </source>
</evidence>
<proteinExistence type="predicted"/>
<evidence type="ECO:0000313" key="3">
    <source>
        <dbReference type="Proteomes" id="UP000177652"/>
    </source>
</evidence>
<dbReference type="PANTHER" id="PTHR10291:SF0">
    <property type="entry name" value="DEHYDRODOLICHYL DIPHOSPHATE SYNTHASE 2"/>
    <property type="match status" value="1"/>
</dbReference>
<sequence>MQVTYIAVGPAVGPWVQQAGNTMQKAKLQVPECLVFVPDGNRRSAKAKGRPALRAHHDGLKNARTMIDAAFRRGIRNVVFWGASYGNLRDRNWMEVQQILRLFKQEVADRLGKDDKVRFTVCGGWRDFTDDAELLEMVETLERRTEKYEGPEYQQLTLLFGYDGRDDVVDAVRRIIEAGLKPEQVTQATFPLYLMSRCVPNVDLLVRTGEESGRPHWSKALLPWQMYDPELYFTPTFWPDFTVAEFDRVLIDWGTRRRMNGT</sequence>
<dbReference type="AlphaFoldDB" id="A0A1F6DWT5"/>
<dbReference type="GO" id="GO:0016094">
    <property type="term" value="P:polyprenol biosynthetic process"/>
    <property type="evidence" value="ECO:0007669"/>
    <property type="project" value="TreeGrafter"/>
</dbReference>
<keyword evidence="1 2" id="KW-0808">Transferase</keyword>
<gene>
    <name evidence="2" type="ORF">A3D71_00480</name>
</gene>
<accession>A0A1F6DWT5</accession>
<dbReference type="PANTHER" id="PTHR10291">
    <property type="entry name" value="DEHYDRODOLICHYL DIPHOSPHATE SYNTHASE FAMILY MEMBER"/>
    <property type="match status" value="1"/>
</dbReference>
<dbReference type="STRING" id="1798497.A3D71_00480"/>
<dbReference type="GO" id="GO:0045547">
    <property type="term" value="F:ditrans,polycis-polyprenyl diphosphate synthase [(2E,6E)-farnesyl diphosphate specific] activity"/>
    <property type="evidence" value="ECO:0007669"/>
    <property type="project" value="TreeGrafter"/>
</dbReference>